<dbReference type="HOGENOM" id="CLU_2366275_0_0_2"/>
<dbReference type="AlphaFoldDB" id="H2C7G8"/>
<dbReference type="Proteomes" id="UP000003980">
    <property type="component" value="Unassembled WGS sequence"/>
</dbReference>
<dbReference type="EMBL" id="JH597770">
    <property type="protein sequence ID" value="EHP68094.1"/>
    <property type="molecule type" value="Genomic_DNA"/>
</dbReference>
<keyword evidence="2" id="KW-1185">Reference proteome</keyword>
<evidence type="ECO:0000313" key="2">
    <source>
        <dbReference type="Proteomes" id="UP000003980"/>
    </source>
</evidence>
<gene>
    <name evidence="1" type="ORF">MetMK1DRAFT_00025170</name>
</gene>
<accession>H2C7G8</accession>
<protein>
    <submittedName>
        <fullName evidence="1">Uncharacterized protein</fullName>
    </submittedName>
</protein>
<dbReference type="RefSeq" id="WP_009074154.1">
    <property type="nucleotide sequence ID" value="NZ_JH597770.1"/>
</dbReference>
<reference evidence="1 2" key="1">
    <citation type="submission" date="2012-01" db="EMBL/GenBank/DDBJ databases">
        <title>Improved High-Quality Draft sequence of Metallosphaera yellowstonensis MK1.</title>
        <authorList>
            <consortium name="US DOE Joint Genome Institute"/>
            <person name="Lucas S."/>
            <person name="Han J."/>
            <person name="Cheng J.-F."/>
            <person name="Goodwin L."/>
            <person name="Pitluck S."/>
            <person name="Peters L."/>
            <person name="Teshima H."/>
            <person name="Detter J.C."/>
            <person name="Han C."/>
            <person name="Tapia R."/>
            <person name="Land M."/>
            <person name="Hauser L."/>
            <person name="Kyrpides N."/>
            <person name="Kozubal M."/>
            <person name="Macur R.E."/>
            <person name="Jay Z."/>
            <person name="Inskeep W."/>
            <person name="Woyke T."/>
        </authorList>
    </citation>
    <scope>NUCLEOTIDE SEQUENCE [LARGE SCALE GENOMIC DNA]</scope>
    <source>
        <strain evidence="1 2">MK1</strain>
    </source>
</reference>
<evidence type="ECO:0000313" key="1">
    <source>
        <dbReference type="EMBL" id="EHP68094.1"/>
    </source>
</evidence>
<sequence length="95" mass="11116">MFSEISGFERRSRDYVTKRRIDRSIPLSEGNPELAWTIMMSFPELEDFFHHLDTAQRLISEALGEVGRRDPRNSGRFWMALEELGSLEEFGLHRG</sequence>
<dbReference type="STRING" id="671065.MetMK1DRAFT_00025170"/>
<proteinExistence type="predicted"/>
<organism evidence="1 2">
    <name type="scientific">Metallosphaera yellowstonensis MK1</name>
    <dbReference type="NCBI Taxonomy" id="671065"/>
    <lineage>
        <taxon>Archaea</taxon>
        <taxon>Thermoproteota</taxon>
        <taxon>Thermoprotei</taxon>
        <taxon>Sulfolobales</taxon>
        <taxon>Sulfolobaceae</taxon>
        <taxon>Metallosphaera</taxon>
    </lineage>
</organism>
<name>H2C7G8_9CREN</name>